<feature type="domain" description="Lantibiotic biosynthesis protein dehydration" evidence="2">
    <location>
        <begin position="287"/>
        <end position="421"/>
    </location>
</feature>
<dbReference type="EMBL" id="QPJT01000025">
    <property type="protein sequence ID" value="RCX11377.1"/>
    <property type="molecule type" value="Genomic_DNA"/>
</dbReference>
<dbReference type="OrthoDB" id="9148343at2"/>
<keyword evidence="4" id="KW-1185">Reference proteome</keyword>
<protein>
    <submittedName>
        <fullName evidence="3">Uncharacterized protein DUF4135</fullName>
    </submittedName>
</protein>
<dbReference type="InterPro" id="IPR025410">
    <property type="entry name" value="Lant_dehyd"/>
</dbReference>
<gene>
    <name evidence="3" type="ORF">DFR58_12523</name>
</gene>
<organism evidence="3 4">
    <name type="scientific">Anaerobacterium chartisolvens</name>
    <dbReference type="NCBI Taxonomy" id="1297424"/>
    <lineage>
        <taxon>Bacteria</taxon>
        <taxon>Bacillati</taxon>
        <taxon>Bacillota</taxon>
        <taxon>Clostridia</taxon>
        <taxon>Eubacteriales</taxon>
        <taxon>Oscillospiraceae</taxon>
        <taxon>Anaerobacterium</taxon>
    </lineage>
</organism>
<evidence type="ECO:0000256" key="1">
    <source>
        <dbReference type="SAM" id="MobiDB-lite"/>
    </source>
</evidence>
<sequence length="635" mass="69533">MYGQISKHSHDKYTEEEGIYATQEVLPAVQRKGRAAAGAKDGGMTEPPRVLTPSFTHLKGDAGVVQRKPFTQEDIIKMAGDRGCPKEAITKEVVSALLKIVNPIENSYYIYTSMWNMFGSSEPHNIINSVLDMIKAQYDAGVSEPGDVINSVLTMMQAQIGKGGDNNIKGAKDVAGMFSDTELFDISKGKKEFTSLAGIMKALDGKQRAVVLGCMLELQACCTVDGVGKVVEGALVNVNKSLLDKGAQNGEDSQVYTEAFVERMKKMTIFVKKAYIDIESRHKGKYEIEPTGSDPHEGGKHALFLVDKENGEKRVYKPRSMAVDNALTGAHGMLALINGNEKNSDYTLPVMEIDPKDNTEEFVNKKGSFTEEEAGRYYFKMGMLECAGSVMGVTDLHQDNIMPTAGGPVIIDAECAFAYFGGTGLSDALTGSQVAIGLREPVAMFDIQPQKKGEQPEKSTQAFSQDGDKNKYRKQYKEGFNFMLQRLKKRFEEKDFVDKGVGGVLAGVDRVRVVPVSTKDFANMMHTYIGADLKIRQLVIEDLCKEVCDDLDNGEYAFNTEDKGGGMEIDKKLLAEGIKAAFDARTIPAFELDVNKGILYMDGVAIGKSPLGGDMKKAIMNRMGKKLQGMSPEKI</sequence>
<comment type="caution">
    <text evidence="3">The sequence shown here is derived from an EMBL/GenBank/DDBJ whole genome shotgun (WGS) entry which is preliminary data.</text>
</comment>
<dbReference type="Pfam" id="PF13575">
    <property type="entry name" value="DUF4135"/>
    <property type="match status" value="1"/>
</dbReference>
<dbReference type="Proteomes" id="UP000253034">
    <property type="component" value="Unassembled WGS sequence"/>
</dbReference>
<evidence type="ECO:0000313" key="4">
    <source>
        <dbReference type="Proteomes" id="UP000253034"/>
    </source>
</evidence>
<feature type="region of interest" description="Disordered" evidence="1">
    <location>
        <begin position="449"/>
        <end position="468"/>
    </location>
</feature>
<accession>A0A369AT21</accession>
<evidence type="ECO:0000259" key="2">
    <source>
        <dbReference type="Pfam" id="PF13575"/>
    </source>
</evidence>
<evidence type="ECO:0000313" key="3">
    <source>
        <dbReference type="EMBL" id="RCX11377.1"/>
    </source>
</evidence>
<proteinExistence type="predicted"/>
<dbReference type="RefSeq" id="WP_114299130.1">
    <property type="nucleotide sequence ID" value="NZ_QPJT01000025.1"/>
</dbReference>
<reference evidence="3 4" key="1">
    <citation type="submission" date="2018-07" db="EMBL/GenBank/DDBJ databases">
        <title>Genomic Encyclopedia of Type Strains, Phase IV (KMG-IV): sequencing the most valuable type-strain genomes for metagenomic binning, comparative biology and taxonomic classification.</title>
        <authorList>
            <person name="Goeker M."/>
        </authorList>
    </citation>
    <scope>NUCLEOTIDE SEQUENCE [LARGE SCALE GENOMIC DNA]</scope>
    <source>
        <strain evidence="3 4">DSM 27016</strain>
    </source>
</reference>
<name>A0A369AT21_9FIRM</name>
<dbReference type="AlphaFoldDB" id="A0A369AT21"/>